<evidence type="ECO:0000313" key="2">
    <source>
        <dbReference type="Proteomes" id="UP001165492"/>
    </source>
</evidence>
<name>A0ABS8HZS8_9FIRM</name>
<dbReference type="EMBL" id="JAJHJB010000049">
    <property type="protein sequence ID" value="MCC5468116.1"/>
    <property type="molecule type" value="Genomic_DNA"/>
</dbReference>
<proteinExistence type="predicted"/>
<reference evidence="1" key="1">
    <citation type="submission" date="2021-11" db="EMBL/GenBank/DDBJ databases">
        <title>Description of a new species Pelosinus isolated from the bottom sediments of Lake Baikal.</title>
        <authorList>
            <person name="Zakharyuk A."/>
        </authorList>
    </citation>
    <scope>NUCLEOTIDE SEQUENCE</scope>
    <source>
        <strain evidence="1">Bkl1</strain>
    </source>
</reference>
<dbReference type="RefSeq" id="WP_229537010.1">
    <property type="nucleotide sequence ID" value="NZ_JAJHJB010000049.1"/>
</dbReference>
<dbReference type="Gene3D" id="3.50.30.50">
    <property type="entry name" value="Putative cyclase"/>
    <property type="match status" value="1"/>
</dbReference>
<dbReference type="Pfam" id="PF04199">
    <property type="entry name" value="Cyclase"/>
    <property type="match status" value="1"/>
</dbReference>
<accession>A0ABS8HZS8</accession>
<keyword evidence="2" id="KW-1185">Reference proteome</keyword>
<sequence length="213" mass="24162">MKVTDLTHIIHSDMPVFPGTEQPIFEKANTLGNDGFHEAKITMYSHTGTHIDAPAHMLSNGPYLDNLNIEHFIGDATILDFSDRKMKLIDVDSLKSYEEKIKNVEFIIIKTGWSKYWGDKKYYEDFPSLSEESAKWLSEFNLKGIGIDAISIDDIESTTFAVHKILMPKNIIIIENLTNLDSISKEYFILSIMPLKHKNADGSPVRAISIENI</sequence>
<dbReference type="InterPro" id="IPR007325">
    <property type="entry name" value="KFase/CYL"/>
</dbReference>
<dbReference type="Proteomes" id="UP001165492">
    <property type="component" value="Unassembled WGS sequence"/>
</dbReference>
<evidence type="ECO:0000313" key="1">
    <source>
        <dbReference type="EMBL" id="MCC5468116.1"/>
    </source>
</evidence>
<dbReference type="InterPro" id="IPR037175">
    <property type="entry name" value="KFase_sf"/>
</dbReference>
<comment type="caution">
    <text evidence="1">The sequence shown here is derived from an EMBL/GenBank/DDBJ whole genome shotgun (WGS) entry which is preliminary data.</text>
</comment>
<dbReference type="PANTHER" id="PTHR31118:SF12">
    <property type="entry name" value="CYCLASE-LIKE PROTEIN 2"/>
    <property type="match status" value="1"/>
</dbReference>
<organism evidence="1 2">
    <name type="scientific">Pelosinus baikalensis</name>
    <dbReference type="NCBI Taxonomy" id="2892015"/>
    <lineage>
        <taxon>Bacteria</taxon>
        <taxon>Bacillati</taxon>
        <taxon>Bacillota</taxon>
        <taxon>Negativicutes</taxon>
        <taxon>Selenomonadales</taxon>
        <taxon>Sporomusaceae</taxon>
        <taxon>Pelosinus</taxon>
    </lineage>
</organism>
<dbReference type="PANTHER" id="PTHR31118">
    <property type="entry name" value="CYCLASE-LIKE PROTEIN 2"/>
    <property type="match status" value="1"/>
</dbReference>
<gene>
    <name evidence="1" type="ORF">LMF89_22530</name>
</gene>
<dbReference type="SUPFAM" id="SSF102198">
    <property type="entry name" value="Putative cyclase"/>
    <property type="match status" value="1"/>
</dbReference>
<protein>
    <submittedName>
        <fullName evidence="1">Cyclase family protein</fullName>
    </submittedName>
</protein>